<keyword evidence="5" id="KW-0472">Membrane</keyword>
<dbReference type="GO" id="GO:0016746">
    <property type="term" value="F:acyltransferase activity"/>
    <property type="evidence" value="ECO:0007669"/>
    <property type="project" value="UniProtKB-KW"/>
</dbReference>
<dbReference type="GO" id="GO:1901137">
    <property type="term" value="P:carbohydrate derivative biosynthetic process"/>
    <property type="evidence" value="ECO:0007669"/>
    <property type="project" value="UniProtKB-ARBA"/>
</dbReference>
<dbReference type="CDD" id="cd07984">
    <property type="entry name" value="LPLAT_LABLAT-like"/>
    <property type="match status" value="1"/>
</dbReference>
<dbReference type="EMBL" id="CAEZYG010000018">
    <property type="protein sequence ID" value="CAB4705010.1"/>
    <property type="molecule type" value="Genomic_DNA"/>
</dbReference>
<dbReference type="PANTHER" id="PTHR30606:SF10">
    <property type="entry name" value="PHOSPHATIDYLINOSITOL MANNOSIDE ACYLTRANSFERASE"/>
    <property type="match status" value="1"/>
</dbReference>
<keyword evidence="4" id="KW-0808">Transferase</keyword>
<dbReference type="Pfam" id="PF03279">
    <property type="entry name" value="Lip_A_acyltrans"/>
    <property type="match status" value="1"/>
</dbReference>
<organism evidence="7">
    <name type="scientific">freshwater metagenome</name>
    <dbReference type="NCBI Taxonomy" id="449393"/>
    <lineage>
        <taxon>unclassified sequences</taxon>
        <taxon>metagenomes</taxon>
        <taxon>ecological metagenomes</taxon>
    </lineage>
</organism>
<dbReference type="InterPro" id="IPR004960">
    <property type="entry name" value="LipA_acyltrans"/>
</dbReference>
<sequence length="314" mass="34898">MNSKPASNQDAFTVAGYRAASLFAKLTPGPIAHASAFALSGPLAIAMRPKRQMVERHLRRINPGLSGFALRQATQEAFQSYARYYLETFRLSTLSRRQIDDGFQIEGFEHIERAVAAGKGTVLALPHLGGWEWSGRWLVDQGYGLTAVVEKLANDDLFEWFLEMRTRVGFDIIPLDDGAGLKVNEALRGNKIVSLLCDRDIVRDGERAGVQVQFFGEQTTVPAGPAFFALRTGAALIPLATYFTKRVDGHSTVVRPPIPVSRQGSLREDVARITQLLTTEIELLIRRAPEQWHLFQPNWPSDPGYQGMNTSFNV</sequence>
<evidence type="ECO:0000256" key="4">
    <source>
        <dbReference type="ARBA" id="ARBA00022679"/>
    </source>
</evidence>
<dbReference type="GO" id="GO:0008610">
    <property type="term" value="P:lipid biosynthetic process"/>
    <property type="evidence" value="ECO:0007669"/>
    <property type="project" value="UniProtKB-ARBA"/>
</dbReference>
<evidence type="ECO:0000256" key="3">
    <source>
        <dbReference type="ARBA" id="ARBA00022519"/>
    </source>
</evidence>
<name>A0A6J6PZR7_9ZZZZ</name>
<keyword evidence="3" id="KW-0997">Cell inner membrane</keyword>
<evidence type="ECO:0000256" key="5">
    <source>
        <dbReference type="ARBA" id="ARBA00023136"/>
    </source>
</evidence>
<gene>
    <name evidence="7" type="ORF">UFOPK2657_00203</name>
</gene>
<reference evidence="7" key="1">
    <citation type="submission" date="2020-05" db="EMBL/GenBank/DDBJ databases">
        <authorList>
            <person name="Chiriac C."/>
            <person name="Salcher M."/>
            <person name="Ghai R."/>
            <person name="Kavagutti S V."/>
        </authorList>
    </citation>
    <scope>NUCLEOTIDE SEQUENCE</scope>
</reference>
<keyword evidence="6" id="KW-0012">Acyltransferase</keyword>
<dbReference type="NCBIfam" id="NF005919">
    <property type="entry name" value="PRK07920.1"/>
    <property type="match status" value="1"/>
</dbReference>
<protein>
    <submittedName>
        <fullName evidence="7">Unannotated protein</fullName>
    </submittedName>
</protein>
<comment type="subcellular location">
    <subcellularLocation>
        <location evidence="1">Cell inner membrane</location>
    </subcellularLocation>
</comment>
<evidence type="ECO:0000256" key="2">
    <source>
        <dbReference type="ARBA" id="ARBA00022475"/>
    </source>
</evidence>
<keyword evidence="2" id="KW-1003">Cell membrane</keyword>
<dbReference type="GO" id="GO:0005886">
    <property type="term" value="C:plasma membrane"/>
    <property type="evidence" value="ECO:0007669"/>
    <property type="project" value="UniProtKB-SubCell"/>
</dbReference>
<dbReference type="AlphaFoldDB" id="A0A6J6PZR7"/>
<evidence type="ECO:0000256" key="6">
    <source>
        <dbReference type="ARBA" id="ARBA00023315"/>
    </source>
</evidence>
<accession>A0A6J6PZR7</accession>
<proteinExistence type="predicted"/>
<evidence type="ECO:0000313" key="7">
    <source>
        <dbReference type="EMBL" id="CAB4705010.1"/>
    </source>
</evidence>
<dbReference type="PANTHER" id="PTHR30606">
    <property type="entry name" value="LIPID A BIOSYNTHESIS LAUROYL ACYLTRANSFERASE"/>
    <property type="match status" value="1"/>
</dbReference>
<evidence type="ECO:0000256" key="1">
    <source>
        <dbReference type="ARBA" id="ARBA00004533"/>
    </source>
</evidence>